<protein>
    <recommendedName>
        <fullName evidence="3">GSKIP domain-containing protein</fullName>
    </recommendedName>
</protein>
<evidence type="ECO:0000313" key="2">
    <source>
        <dbReference type="Proteomes" id="UP000268093"/>
    </source>
</evidence>
<sequence length="81" mass="8783">MKAETIHEELQSIIVSYDYGIVPKSARVISVNDARGSGEVELGLLEGVTIVVSVSDRGFQVMNERRASEDPVGLACFNVET</sequence>
<dbReference type="AlphaFoldDB" id="A0A433D954"/>
<name>A0A433D954_9FUNG</name>
<proteinExistence type="predicted"/>
<reference evidence="1 2" key="1">
    <citation type="journal article" date="2018" name="New Phytol.">
        <title>Phylogenomics of Endogonaceae and evolution of mycorrhizas within Mucoromycota.</title>
        <authorList>
            <person name="Chang Y."/>
            <person name="Desiro A."/>
            <person name="Na H."/>
            <person name="Sandor L."/>
            <person name="Lipzen A."/>
            <person name="Clum A."/>
            <person name="Barry K."/>
            <person name="Grigoriev I.V."/>
            <person name="Martin F.M."/>
            <person name="Stajich J.E."/>
            <person name="Smith M.E."/>
            <person name="Bonito G."/>
            <person name="Spatafora J.W."/>
        </authorList>
    </citation>
    <scope>NUCLEOTIDE SEQUENCE [LARGE SCALE GENOMIC DNA]</scope>
    <source>
        <strain evidence="1 2">GMNB39</strain>
    </source>
</reference>
<dbReference type="EMBL" id="RBNI01004566">
    <property type="protein sequence ID" value="RUP47404.1"/>
    <property type="molecule type" value="Genomic_DNA"/>
</dbReference>
<dbReference type="OrthoDB" id="28737at2759"/>
<gene>
    <name evidence="1" type="ORF">BC936DRAFT_145770</name>
</gene>
<evidence type="ECO:0008006" key="3">
    <source>
        <dbReference type="Google" id="ProtNLM"/>
    </source>
</evidence>
<comment type="caution">
    <text evidence="1">The sequence shown here is derived from an EMBL/GenBank/DDBJ whole genome shotgun (WGS) entry which is preliminary data.</text>
</comment>
<organism evidence="1 2">
    <name type="scientific">Jimgerdemannia flammicorona</name>
    <dbReference type="NCBI Taxonomy" id="994334"/>
    <lineage>
        <taxon>Eukaryota</taxon>
        <taxon>Fungi</taxon>
        <taxon>Fungi incertae sedis</taxon>
        <taxon>Mucoromycota</taxon>
        <taxon>Mucoromycotina</taxon>
        <taxon>Endogonomycetes</taxon>
        <taxon>Endogonales</taxon>
        <taxon>Endogonaceae</taxon>
        <taxon>Jimgerdemannia</taxon>
    </lineage>
</organism>
<accession>A0A433D954</accession>
<evidence type="ECO:0000313" key="1">
    <source>
        <dbReference type="EMBL" id="RUP47404.1"/>
    </source>
</evidence>
<dbReference type="Proteomes" id="UP000268093">
    <property type="component" value="Unassembled WGS sequence"/>
</dbReference>
<keyword evidence="2" id="KW-1185">Reference proteome</keyword>